<proteinExistence type="predicted"/>
<evidence type="ECO:0000313" key="1">
    <source>
        <dbReference type="EMBL" id="KAK0443906.1"/>
    </source>
</evidence>
<organism evidence="1 2">
    <name type="scientific">Armillaria tabescens</name>
    <name type="common">Ringless honey mushroom</name>
    <name type="synonym">Agaricus tabescens</name>
    <dbReference type="NCBI Taxonomy" id="1929756"/>
    <lineage>
        <taxon>Eukaryota</taxon>
        <taxon>Fungi</taxon>
        <taxon>Dikarya</taxon>
        <taxon>Basidiomycota</taxon>
        <taxon>Agaricomycotina</taxon>
        <taxon>Agaricomycetes</taxon>
        <taxon>Agaricomycetidae</taxon>
        <taxon>Agaricales</taxon>
        <taxon>Marasmiineae</taxon>
        <taxon>Physalacriaceae</taxon>
        <taxon>Desarmillaria</taxon>
    </lineage>
</organism>
<sequence length="440" mass="50891">MQDELRRCEEKDQETRRDALVGNQIVNPQLPPRRVWDLYSNRVMPYWIAGRLPESISHAWMDEKDRIDVWTPINGKEWPVPIPKDADLNLIRIEMLNLGLEYAWLDVLCLRQVGGLREDLRMEEWELDVPTIGNVYLNRRWKPVMIYLSGLGRPLSLKDGDMDSERSWFRRAWTVQEIGEQRIIAGDTPDGPMHAKPINKDGNYETAILTRFHMQWESFKRLNRGIFSTLADMQKRVSTNPVDRIAGLAFPLSPNTIPVYHESEPLEDAWTALVNTMSPWIRVGFLFLYPEAGRVGSKKWRPAWEQVMTEPLPVDAPWLGTVRRNDEKDEDWYEGYCIEKGLVCGFNVGLAAGGDRHGKLVVKDADGREHIFKIIAAHQYPIPEDSYTLLGNDQRASKYWAVGRRLPEQRFEKVSIFALNDSKEADRLVDLGIRSRNILV</sequence>
<dbReference type="RefSeq" id="XP_060324873.1">
    <property type="nucleotide sequence ID" value="XM_060468047.1"/>
</dbReference>
<dbReference type="EMBL" id="JAUEPS010000056">
    <property type="protein sequence ID" value="KAK0443906.1"/>
    <property type="molecule type" value="Genomic_DNA"/>
</dbReference>
<name>A0AA39JLF4_ARMTA</name>
<accession>A0AA39JLF4</accession>
<dbReference type="AlphaFoldDB" id="A0AA39JLF4"/>
<evidence type="ECO:0008006" key="3">
    <source>
        <dbReference type="Google" id="ProtNLM"/>
    </source>
</evidence>
<protein>
    <recommendedName>
        <fullName evidence="3">Heterokaryon incompatibility domain-containing protein</fullName>
    </recommendedName>
</protein>
<comment type="caution">
    <text evidence="1">The sequence shown here is derived from an EMBL/GenBank/DDBJ whole genome shotgun (WGS) entry which is preliminary data.</text>
</comment>
<dbReference type="GeneID" id="85351595"/>
<gene>
    <name evidence="1" type="ORF">EV420DRAFT_1277775</name>
</gene>
<evidence type="ECO:0000313" key="2">
    <source>
        <dbReference type="Proteomes" id="UP001175211"/>
    </source>
</evidence>
<reference evidence="1" key="1">
    <citation type="submission" date="2023-06" db="EMBL/GenBank/DDBJ databases">
        <authorList>
            <consortium name="Lawrence Berkeley National Laboratory"/>
            <person name="Ahrendt S."/>
            <person name="Sahu N."/>
            <person name="Indic B."/>
            <person name="Wong-Bajracharya J."/>
            <person name="Merenyi Z."/>
            <person name="Ke H.-M."/>
            <person name="Monk M."/>
            <person name="Kocsube S."/>
            <person name="Drula E."/>
            <person name="Lipzen A."/>
            <person name="Balint B."/>
            <person name="Henrissat B."/>
            <person name="Andreopoulos B."/>
            <person name="Martin F.M."/>
            <person name="Harder C.B."/>
            <person name="Rigling D."/>
            <person name="Ford K.L."/>
            <person name="Foster G.D."/>
            <person name="Pangilinan J."/>
            <person name="Papanicolaou A."/>
            <person name="Barry K."/>
            <person name="LaButti K."/>
            <person name="Viragh M."/>
            <person name="Koriabine M."/>
            <person name="Yan M."/>
            <person name="Riley R."/>
            <person name="Champramary S."/>
            <person name="Plett K.L."/>
            <person name="Tsai I.J."/>
            <person name="Slot J."/>
            <person name="Sipos G."/>
            <person name="Plett J."/>
            <person name="Nagy L.G."/>
            <person name="Grigoriev I.V."/>
        </authorList>
    </citation>
    <scope>NUCLEOTIDE SEQUENCE</scope>
    <source>
        <strain evidence="1">CCBAS 213</strain>
    </source>
</reference>
<keyword evidence="2" id="KW-1185">Reference proteome</keyword>
<dbReference type="Proteomes" id="UP001175211">
    <property type="component" value="Unassembled WGS sequence"/>
</dbReference>